<dbReference type="SUPFAM" id="SSF81321">
    <property type="entry name" value="Family A G protein-coupled receptor-like"/>
    <property type="match status" value="1"/>
</dbReference>
<name>A0ABR4DC06_9PEZI</name>
<protein>
    <recommendedName>
        <fullName evidence="7">G-protein coupled receptors family 2 profile 2 domain-containing protein</fullName>
    </recommendedName>
</protein>
<keyword evidence="4 6" id="KW-0472">Membrane</keyword>
<keyword evidence="2 6" id="KW-0812">Transmembrane</keyword>
<keyword evidence="3 6" id="KW-1133">Transmembrane helix</keyword>
<evidence type="ECO:0000256" key="3">
    <source>
        <dbReference type="ARBA" id="ARBA00022989"/>
    </source>
</evidence>
<dbReference type="InterPro" id="IPR017981">
    <property type="entry name" value="GPCR_2-like_7TM"/>
</dbReference>
<feature type="region of interest" description="Disordered" evidence="5">
    <location>
        <begin position="271"/>
        <end position="355"/>
    </location>
</feature>
<feature type="region of interest" description="Disordered" evidence="5">
    <location>
        <begin position="243"/>
        <end position="262"/>
    </location>
</feature>
<feature type="transmembrane region" description="Helical" evidence="6">
    <location>
        <begin position="27"/>
        <end position="53"/>
    </location>
</feature>
<dbReference type="PANTHER" id="PTHR23112:SF0">
    <property type="entry name" value="TRANSMEMBRANE PROTEIN 116"/>
    <property type="match status" value="1"/>
</dbReference>
<comment type="caution">
    <text evidence="8">The sequence shown here is derived from an EMBL/GenBank/DDBJ whole genome shotgun (WGS) entry which is preliminary data.</text>
</comment>
<dbReference type="GeneID" id="98125799"/>
<evidence type="ECO:0000256" key="5">
    <source>
        <dbReference type="SAM" id="MobiDB-lite"/>
    </source>
</evidence>
<dbReference type="EMBL" id="JAZGUE010000004">
    <property type="protein sequence ID" value="KAL2267366.1"/>
    <property type="molecule type" value="Genomic_DNA"/>
</dbReference>
<evidence type="ECO:0000256" key="6">
    <source>
        <dbReference type="SAM" id="Phobius"/>
    </source>
</evidence>
<evidence type="ECO:0000259" key="7">
    <source>
        <dbReference type="PROSITE" id="PS50261"/>
    </source>
</evidence>
<evidence type="ECO:0000313" key="9">
    <source>
        <dbReference type="Proteomes" id="UP001600064"/>
    </source>
</evidence>
<evidence type="ECO:0000256" key="4">
    <source>
        <dbReference type="ARBA" id="ARBA00023136"/>
    </source>
</evidence>
<dbReference type="Pfam" id="PF05462">
    <property type="entry name" value="Dicty_CAR"/>
    <property type="match status" value="1"/>
</dbReference>
<reference evidence="8 9" key="1">
    <citation type="journal article" date="2024" name="Commun. Biol.">
        <title>Comparative genomic analysis of thermophilic fungi reveals convergent evolutionary adaptations and gene losses.</title>
        <authorList>
            <person name="Steindorff A.S."/>
            <person name="Aguilar-Pontes M.V."/>
            <person name="Robinson A.J."/>
            <person name="Andreopoulos B."/>
            <person name="LaButti K."/>
            <person name="Kuo A."/>
            <person name="Mondo S."/>
            <person name="Riley R."/>
            <person name="Otillar R."/>
            <person name="Haridas S."/>
            <person name="Lipzen A."/>
            <person name="Grimwood J."/>
            <person name="Schmutz J."/>
            <person name="Clum A."/>
            <person name="Reid I.D."/>
            <person name="Moisan M.C."/>
            <person name="Butler G."/>
            <person name="Nguyen T.T.M."/>
            <person name="Dewar K."/>
            <person name="Conant G."/>
            <person name="Drula E."/>
            <person name="Henrissat B."/>
            <person name="Hansel C."/>
            <person name="Singer S."/>
            <person name="Hutchinson M.I."/>
            <person name="de Vries R.P."/>
            <person name="Natvig D.O."/>
            <person name="Powell A.J."/>
            <person name="Tsang A."/>
            <person name="Grigoriev I.V."/>
        </authorList>
    </citation>
    <scope>NUCLEOTIDE SEQUENCE [LARGE SCALE GENOMIC DNA]</scope>
    <source>
        <strain evidence="8 9">ATCC 22073</strain>
    </source>
</reference>
<evidence type="ECO:0000313" key="8">
    <source>
        <dbReference type="EMBL" id="KAL2267366.1"/>
    </source>
</evidence>
<dbReference type="PANTHER" id="PTHR23112">
    <property type="entry name" value="G PROTEIN-COUPLED RECEPTOR 157-RELATED"/>
    <property type="match status" value="1"/>
</dbReference>
<feature type="transmembrane region" description="Helical" evidence="6">
    <location>
        <begin position="368"/>
        <end position="384"/>
    </location>
</feature>
<organism evidence="8 9">
    <name type="scientific">Remersonia thermophila</name>
    <dbReference type="NCBI Taxonomy" id="72144"/>
    <lineage>
        <taxon>Eukaryota</taxon>
        <taxon>Fungi</taxon>
        <taxon>Dikarya</taxon>
        <taxon>Ascomycota</taxon>
        <taxon>Pezizomycotina</taxon>
        <taxon>Sordariomycetes</taxon>
        <taxon>Sordariomycetidae</taxon>
        <taxon>Sordariales</taxon>
        <taxon>Sordariales incertae sedis</taxon>
        <taxon>Remersonia</taxon>
    </lineage>
</organism>
<feature type="domain" description="G-protein coupled receptors family 2 profile 2" evidence="7">
    <location>
        <begin position="26"/>
        <end position="215"/>
    </location>
</feature>
<evidence type="ECO:0000256" key="1">
    <source>
        <dbReference type="ARBA" id="ARBA00004141"/>
    </source>
</evidence>
<feature type="transmembrane region" description="Helical" evidence="6">
    <location>
        <begin position="404"/>
        <end position="426"/>
    </location>
</feature>
<feature type="transmembrane region" description="Helical" evidence="6">
    <location>
        <begin position="180"/>
        <end position="206"/>
    </location>
</feature>
<feature type="transmembrane region" description="Helical" evidence="6">
    <location>
        <begin position="110"/>
        <end position="128"/>
    </location>
</feature>
<gene>
    <name evidence="8" type="ORF">VTJ83DRAFT_4643</name>
</gene>
<dbReference type="RefSeq" id="XP_070866093.1">
    <property type="nucleotide sequence ID" value="XM_071011155.1"/>
</dbReference>
<dbReference type="Gene3D" id="1.20.1070.10">
    <property type="entry name" value="Rhodopsin 7-helix transmembrane proteins"/>
    <property type="match status" value="1"/>
</dbReference>
<feature type="transmembrane region" description="Helical" evidence="6">
    <location>
        <begin position="65"/>
        <end position="86"/>
    </location>
</feature>
<feature type="transmembrane region" description="Helical" evidence="6">
    <location>
        <begin position="140"/>
        <end position="160"/>
    </location>
</feature>
<feature type="compositionally biased region" description="Polar residues" evidence="5">
    <location>
        <begin position="293"/>
        <end position="308"/>
    </location>
</feature>
<dbReference type="PROSITE" id="PS50261">
    <property type="entry name" value="G_PROTEIN_RECEP_F2_4"/>
    <property type="match status" value="1"/>
</dbReference>
<comment type="subcellular location">
    <subcellularLocation>
        <location evidence="1">Membrane</location>
        <topology evidence="1">Multi-pass membrane protein</topology>
    </subcellularLocation>
</comment>
<accession>A0ABR4DC06</accession>
<sequence length="449" mass="50006">MAAATIAAASPALQARASHELDAHQLWLLTFVTRFASTLSALGVITIITTFALSRHFRNPMHRLIVINAFYNALDVVCTMISTSGWKDGDASPLCQFQGFLNQMFPVADVMWTLAMAINVYLIVFNSYDASMLRKLEWKYAVAITTFCFIPAFVGLFISTPEKGPFYGGVTLWCAIGRKWVLFRIVIYYVPIWIGIIVTIVLYLIVGIEIVRRRRILRSISRTNSTSLSSIGVLDMDDTIGARAPGARASQPPPPPPDSRETYITIEYSPRSADGADGFSVDLDSDMDDRSPRTTTWVESPGGSSAGSANDKRRTKKKHYTPSTTHINPPARDRSRRRNTIPGLPSTTTSIQAADPGSAASSLSFRQYILMPLFFFIALLLVWMCPSTNRVAVFANPDFFSYELHLMVGITGSLRGFWNGIVFIVVGMRSWRRRKEGLTLESMRSREAR</sequence>
<proteinExistence type="predicted"/>
<evidence type="ECO:0000256" key="2">
    <source>
        <dbReference type="ARBA" id="ARBA00022692"/>
    </source>
</evidence>
<dbReference type="Proteomes" id="UP001600064">
    <property type="component" value="Unassembled WGS sequence"/>
</dbReference>
<keyword evidence="9" id="KW-1185">Reference proteome</keyword>